<reference evidence="8 9" key="1">
    <citation type="journal article" date="2007" name="Proc. Natl. Acad. Sci. U.S.A.">
        <title>Dandruff-associated Malassezia genomes reveal convergent and divergent virulence traits shared with plant and human fungal pathogens.</title>
        <authorList>
            <person name="Xu J."/>
            <person name="Saunders C.W."/>
            <person name="Hu P."/>
            <person name="Grant R.A."/>
            <person name="Boekhout T."/>
            <person name="Kuramae E.E."/>
            <person name="Kronstad J.W."/>
            <person name="Deangelis Y.M."/>
            <person name="Reeder N.L."/>
            <person name="Johnstone K.R."/>
            <person name="Leland M."/>
            <person name="Fieno A.M."/>
            <person name="Begley W.M."/>
            <person name="Sun Y."/>
            <person name="Lacey M.P."/>
            <person name="Chaudhary T."/>
            <person name="Keough T."/>
            <person name="Chu L."/>
            <person name="Sears R."/>
            <person name="Yuan B."/>
            <person name="Dawson T.L.Jr."/>
        </authorList>
    </citation>
    <scope>NUCLEOTIDE SEQUENCE [LARGE SCALE GENOMIC DNA]</scope>
    <source>
        <strain evidence="9">ATCC MYA-4612 / CBS 7966</strain>
    </source>
</reference>
<dbReference type="GO" id="GO:0110155">
    <property type="term" value="P:NAD-cap decapping"/>
    <property type="evidence" value="ECO:0007669"/>
    <property type="project" value="TreeGrafter"/>
</dbReference>
<dbReference type="GO" id="GO:0003723">
    <property type="term" value="F:RNA binding"/>
    <property type="evidence" value="ECO:0007669"/>
    <property type="project" value="UniProtKB-KW"/>
</dbReference>
<dbReference type="InterPro" id="IPR013961">
    <property type="entry name" value="RAI1"/>
</dbReference>
<dbReference type="STRING" id="425265.A8PRM5"/>
<comment type="function">
    <text evidence="6">Decapping enzyme for NAD-capped RNAs: specifically hydrolyzes the nicotinamide adenine dinucleotide (NAD) cap from a subset of RNAs by removing the entire NAD moiety from the 5'-end of an NAD-capped RNA.</text>
</comment>
<keyword evidence="9" id="KW-1185">Reference proteome</keyword>
<keyword evidence="6" id="KW-0539">Nucleus</keyword>
<evidence type="ECO:0000256" key="3">
    <source>
        <dbReference type="ARBA" id="ARBA00044676"/>
    </source>
</evidence>
<dbReference type="GO" id="GO:0000956">
    <property type="term" value="P:nuclear-transcribed mRNA catabolic process"/>
    <property type="evidence" value="ECO:0007669"/>
    <property type="project" value="TreeGrafter"/>
</dbReference>
<sequence>MQRSAMRGPLEEPVKGKIQVPAENLESEMLRTQLVTWRGILTKLCTAWSCHVQAPSMYREGFELNAMMLGDTLVLEEVPPTMMQWQAMQHERPKPKRSQRATYYGYNFESYCTKETPRLAAGSAASLPLAKVPGWSGDVNTNVQWCHIMKTKLGNNRIIIGGEVDCVETLDAGTEREREGVVELKTNLHVDSADDQNRLDAKMLKMYMQSFLLGVRTIVIGFRDQQGMLLSHKSFRPADLPRLVRGHAVQWNANDNLAFGSLILDFVRDTVRAETERWSYCMSQRVRENEKSLGAYAWRVHRTTNSFLGHLPLPAPQDAEQEYPVFRVSFQPPFSHVTVRYVTPYELGLDGRRRGRCGLVPTPFYLWATMPMTHLWG</sequence>
<dbReference type="GO" id="GO:0034353">
    <property type="term" value="F:mRNA 5'-diphosphatase activity"/>
    <property type="evidence" value="ECO:0007669"/>
    <property type="project" value="TreeGrafter"/>
</dbReference>
<gene>
    <name evidence="8" type="ORF">MGL_0086</name>
</gene>
<evidence type="ECO:0000313" key="8">
    <source>
        <dbReference type="EMBL" id="EDP45097.1"/>
    </source>
</evidence>
<dbReference type="GO" id="GO:0046872">
    <property type="term" value="F:metal ion binding"/>
    <property type="evidence" value="ECO:0007669"/>
    <property type="project" value="UniProtKB-KW"/>
</dbReference>
<proteinExistence type="inferred from homology"/>
<dbReference type="GO" id="GO:0005829">
    <property type="term" value="C:cytosol"/>
    <property type="evidence" value="ECO:0007669"/>
    <property type="project" value="TreeGrafter"/>
</dbReference>
<keyword evidence="6" id="KW-0540">Nuclease</keyword>
<evidence type="ECO:0000256" key="4">
    <source>
        <dbReference type="ARBA" id="ARBA00044692"/>
    </source>
</evidence>
<evidence type="ECO:0000313" key="9">
    <source>
        <dbReference type="Proteomes" id="UP000008837"/>
    </source>
</evidence>
<comment type="catalytic activity">
    <reaction evidence="5">
        <text>a 5'-end NAD(+)-phospho-ribonucleoside in mRNA + H2O = a 5'-end phospho-ribonucleoside in mRNA + NAD(+) + H(+)</text>
        <dbReference type="Rhea" id="RHEA:60880"/>
        <dbReference type="Rhea" id="RHEA-COMP:15692"/>
        <dbReference type="Rhea" id="RHEA-COMP:15698"/>
        <dbReference type="ChEBI" id="CHEBI:15377"/>
        <dbReference type="ChEBI" id="CHEBI:15378"/>
        <dbReference type="ChEBI" id="CHEBI:57540"/>
        <dbReference type="ChEBI" id="CHEBI:138282"/>
        <dbReference type="ChEBI" id="CHEBI:144029"/>
    </reaction>
    <physiologicalReaction direction="left-to-right" evidence="5">
        <dbReference type="Rhea" id="RHEA:60881"/>
    </physiologicalReaction>
</comment>
<keyword evidence="6" id="KW-0378">Hydrolase</keyword>
<dbReference type="PANTHER" id="PTHR12395:SF9">
    <property type="entry name" value="DECAPPING AND EXORIBONUCLEASE PROTEIN"/>
    <property type="match status" value="1"/>
</dbReference>
<dbReference type="AlphaFoldDB" id="A8PRM5"/>
<organism evidence="8 9">
    <name type="scientific">Malassezia globosa (strain ATCC MYA-4612 / CBS 7966)</name>
    <name type="common">Dandruff-associated fungus</name>
    <dbReference type="NCBI Taxonomy" id="425265"/>
    <lineage>
        <taxon>Eukaryota</taxon>
        <taxon>Fungi</taxon>
        <taxon>Dikarya</taxon>
        <taxon>Basidiomycota</taxon>
        <taxon>Ustilaginomycotina</taxon>
        <taxon>Malasseziomycetes</taxon>
        <taxon>Malasseziales</taxon>
        <taxon>Malasseziaceae</taxon>
        <taxon>Malassezia</taxon>
    </lineage>
</organism>
<accession>A8PRM5</accession>
<dbReference type="InterPro" id="IPR039039">
    <property type="entry name" value="RAI1-like_fam"/>
</dbReference>
<comment type="similarity">
    <text evidence="2 6">Belongs to the DXO/Dom3Z family.</text>
</comment>
<feature type="domain" description="RAI1-like" evidence="7">
    <location>
        <begin position="25"/>
        <end position="288"/>
    </location>
</feature>
<dbReference type="OrthoDB" id="5853397at2759"/>
<dbReference type="VEuPathDB" id="FungiDB:MGL_0086"/>
<dbReference type="EC" id="3.6.1.-" evidence="6"/>
<dbReference type="Proteomes" id="UP000008837">
    <property type="component" value="Unassembled WGS sequence"/>
</dbReference>
<dbReference type="PANTHER" id="PTHR12395">
    <property type="entry name" value="DOM-3 RELATED"/>
    <property type="match status" value="1"/>
</dbReference>
<comment type="subcellular location">
    <subcellularLocation>
        <location evidence="6">Nucleus</location>
    </subcellularLocation>
</comment>
<dbReference type="GO" id="GO:0000166">
    <property type="term" value="F:nucleotide binding"/>
    <property type="evidence" value="ECO:0007669"/>
    <property type="project" value="UniProtKB-KW"/>
</dbReference>
<dbReference type="InParanoid" id="A8PRM5"/>
<evidence type="ECO:0000259" key="7">
    <source>
        <dbReference type="Pfam" id="PF08652"/>
    </source>
</evidence>
<dbReference type="EMBL" id="AAYY01000001">
    <property type="protein sequence ID" value="EDP45097.1"/>
    <property type="molecule type" value="Genomic_DNA"/>
</dbReference>
<comment type="cofactor">
    <cofactor evidence="1 6">
        <name>a divalent metal cation</name>
        <dbReference type="ChEBI" id="CHEBI:60240"/>
    </cofactor>
</comment>
<evidence type="ECO:0000256" key="1">
    <source>
        <dbReference type="ARBA" id="ARBA00001968"/>
    </source>
</evidence>
<dbReference type="GO" id="GO:0004518">
    <property type="term" value="F:nuclease activity"/>
    <property type="evidence" value="ECO:0007669"/>
    <property type="project" value="UniProtKB-KW"/>
</dbReference>
<evidence type="ECO:0000256" key="6">
    <source>
        <dbReference type="RuleBase" id="RU367113"/>
    </source>
</evidence>
<comment type="catalytic activity">
    <reaction evidence="3">
        <text>a 5'-end (N(7)-methyl 5'-triphosphoguanosine)-ribonucleoside-ribonucleotide in mRNA + H2O = a (N(7)-methyl 5'-triphosphoguanosine)-nucleoside + a 5'-end phospho-ribonucleoside in mRNA + H(+)</text>
        <dbReference type="Rhea" id="RHEA:66928"/>
        <dbReference type="Rhea" id="RHEA-COMP:15692"/>
        <dbReference type="Rhea" id="RHEA-COMP:17313"/>
        <dbReference type="ChEBI" id="CHEBI:15377"/>
        <dbReference type="ChEBI" id="CHEBI:15378"/>
        <dbReference type="ChEBI" id="CHEBI:138282"/>
        <dbReference type="ChEBI" id="CHEBI:172876"/>
        <dbReference type="ChEBI" id="CHEBI:172877"/>
    </reaction>
    <physiologicalReaction direction="left-to-right" evidence="3">
        <dbReference type="Rhea" id="RHEA:66929"/>
    </physiologicalReaction>
</comment>
<evidence type="ECO:0000256" key="2">
    <source>
        <dbReference type="ARBA" id="ARBA00006562"/>
    </source>
</evidence>
<comment type="catalytic activity">
    <reaction evidence="4">
        <text>a 5'-end triphospho-ribonucleoside in mRNA + H2O = a 5'-end phospho-ribonucleoside in mRNA + diphosphate + H(+)</text>
        <dbReference type="Rhea" id="RHEA:78683"/>
        <dbReference type="Rhea" id="RHEA-COMP:15692"/>
        <dbReference type="Rhea" id="RHEA-COMP:17164"/>
        <dbReference type="ChEBI" id="CHEBI:15377"/>
        <dbReference type="ChEBI" id="CHEBI:15378"/>
        <dbReference type="ChEBI" id="CHEBI:33019"/>
        <dbReference type="ChEBI" id="CHEBI:138282"/>
        <dbReference type="ChEBI" id="CHEBI:167618"/>
    </reaction>
    <physiologicalReaction direction="left-to-right" evidence="4">
        <dbReference type="Rhea" id="RHEA:78684"/>
    </physiologicalReaction>
</comment>
<dbReference type="GeneID" id="5856617"/>
<name>A8PRM5_MALGO</name>
<dbReference type="RefSeq" id="XP_001732311.1">
    <property type="nucleotide sequence ID" value="XM_001732259.1"/>
</dbReference>
<keyword evidence="6" id="KW-0547">Nucleotide-binding</keyword>
<dbReference type="KEGG" id="mgl:MGL_0086"/>
<dbReference type="GO" id="GO:0005634">
    <property type="term" value="C:nucleus"/>
    <property type="evidence" value="ECO:0007669"/>
    <property type="project" value="UniProtKB-SubCell"/>
</dbReference>
<dbReference type="FunCoup" id="A8PRM5">
    <property type="interactions" value="189"/>
</dbReference>
<evidence type="ECO:0000256" key="5">
    <source>
        <dbReference type="ARBA" id="ARBA00048124"/>
    </source>
</evidence>
<comment type="caution">
    <text evidence="8">The sequence shown here is derived from an EMBL/GenBank/DDBJ whole genome shotgun (WGS) entry which is preliminary data.</text>
</comment>
<protein>
    <recommendedName>
        <fullName evidence="6">Decapping nuclease</fullName>
        <ecNumber evidence="6">3.6.1.-</ecNumber>
    </recommendedName>
</protein>
<keyword evidence="6" id="KW-0694">RNA-binding</keyword>
<dbReference type="Pfam" id="PF08652">
    <property type="entry name" value="RAI1"/>
    <property type="match status" value="1"/>
</dbReference>
<keyword evidence="6" id="KW-0479">Metal-binding</keyword>